<reference evidence="2 3" key="2">
    <citation type="submission" date="2019-01" db="EMBL/GenBank/DDBJ databases">
        <title>Tautonia sociabilis, a novel thermotolerant planctomycete of Isosphaeraceae family, isolated from a 4000 m deep subterranean habitat.</title>
        <authorList>
            <person name="Kovaleva O.L."/>
            <person name="Elcheninov A.G."/>
            <person name="Van Heerden E."/>
            <person name="Toshchakov S.V."/>
            <person name="Novikov A."/>
            <person name="Bonch-Osmolovskaya E.A."/>
            <person name="Kublanov I.V."/>
        </authorList>
    </citation>
    <scope>NUCLEOTIDE SEQUENCE [LARGE SCALE GENOMIC DNA]</scope>
    <source>
        <strain evidence="2 3">GM2012</strain>
    </source>
</reference>
<reference evidence="2 3" key="1">
    <citation type="submission" date="2018-12" db="EMBL/GenBank/DDBJ databases">
        <authorList>
            <person name="Toschakov S.V."/>
        </authorList>
    </citation>
    <scope>NUCLEOTIDE SEQUENCE [LARGE SCALE GENOMIC DNA]</scope>
    <source>
        <strain evidence="2 3">GM2012</strain>
    </source>
</reference>
<feature type="region of interest" description="Disordered" evidence="1">
    <location>
        <begin position="238"/>
        <end position="266"/>
    </location>
</feature>
<accession>A0A432MI20</accession>
<dbReference type="EMBL" id="RYZH01000029">
    <property type="protein sequence ID" value="RUL86824.1"/>
    <property type="molecule type" value="Genomic_DNA"/>
</dbReference>
<sequence>MTTPQAFPPVDLLVLARVLAGGEKGATISTLTKDVGALLEHRLARPAIQDRITRSLDAMAARGLVELARTKKGTISKVVLSDAGRRSVLEALGYATRPSRLTWDALKKGPLAAMALGLPIPKGEELKNFSTDPGYKAALLRSVRTLPIDRAFPSKKQAENALFWRLLGIESDKEFTVANIKNALLGRELGAAVSKPDQGITLLLARAVGARRADGKELRLAPLRAWIDRIEAAAGAGNGAVEVSPARPPEVEPDGGEGPTPVVSRPPLPIEEFARRVLQAARDCPTGRFGEHKVFIAHVRRALASDPDFNGMDDGTFKRRLAQANNARLLDLTRADLVPAMDPRDVRESEVEYYGATFHFIRI</sequence>
<proteinExistence type="predicted"/>
<evidence type="ECO:0000313" key="2">
    <source>
        <dbReference type="EMBL" id="RUL86824.1"/>
    </source>
</evidence>
<name>A0A432MI20_9BACT</name>
<evidence type="ECO:0000256" key="1">
    <source>
        <dbReference type="SAM" id="MobiDB-lite"/>
    </source>
</evidence>
<comment type="caution">
    <text evidence="2">The sequence shown here is derived from an EMBL/GenBank/DDBJ whole genome shotgun (WGS) entry which is preliminary data.</text>
</comment>
<keyword evidence="3" id="KW-1185">Reference proteome</keyword>
<dbReference type="Proteomes" id="UP000280296">
    <property type="component" value="Unassembled WGS sequence"/>
</dbReference>
<protein>
    <submittedName>
        <fullName evidence="2">Uncharacterized protein</fullName>
    </submittedName>
</protein>
<gene>
    <name evidence="2" type="ORF">TsocGM_15140</name>
</gene>
<dbReference type="RefSeq" id="WP_126726307.1">
    <property type="nucleotide sequence ID" value="NZ_RYZH01000029.1"/>
</dbReference>
<organism evidence="2 3">
    <name type="scientific">Tautonia sociabilis</name>
    <dbReference type="NCBI Taxonomy" id="2080755"/>
    <lineage>
        <taxon>Bacteria</taxon>
        <taxon>Pseudomonadati</taxon>
        <taxon>Planctomycetota</taxon>
        <taxon>Planctomycetia</taxon>
        <taxon>Isosphaerales</taxon>
        <taxon>Isosphaeraceae</taxon>
        <taxon>Tautonia</taxon>
    </lineage>
</organism>
<dbReference type="AlphaFoldDB" id="A0A432MI20"/>
<evidence type="ECO:0000313" key="3">
    <source>
        <dbReference type="Proteomes" id="UP000280296"/>
    </source>
</evidence>
<dbReference type="OrthoDB" id="276660at2"/>